<reference evidence="2" key="2">
    <citation type="journal article" date="2024" name="Plant">
        <title>Genomic evolution and insights into agronomic trait innovations of Sesamum species.</title>
        <authorList>
            <person name="Miao H."/>
            <person name="Wang L."/>
            <person name="Qu L."/>
            <person name="Liu H."/>
            <person name="Sun Y."/>
            <person name="Le M."/>
            <person name="Wang Q."/>
            <person name="Wei S."/>
            <person name="Zheng Y."/>
            <person name="Lin W."/>
            <person name="Duan Y."/>
            <person name="Cao H."/>
            <person name="Xiong S."/>
            <person name="Wang X."/>
            <person name="Wei L."/>
            <person name="Li C."/>
            <person name="Ma Q."/>
            <person name="Ju M."/>
            <person name="Zhao R."/>
            <person name="Li G."/>
            <person name="Mu C."/>
            <person name="Tian Q."/>
            <person name="Mei H."/>
            <person name="Zhang T."/>
            <person name="Gao T."/>
            <person name="Zhang H."/>
        </authorList>
    </citation>
    <scope>NUCLEOTIDE SEQUENCE</scope>
    <source>
        <strain evidence="2">K16</strain>
    </source>
</reference>
<dbReference type="EMBL" id="JACGWL010000010">
    <property type="protein sequence ID" value="KAK4393486.1"/>
    <property type="molecule type" value="Genomic_DNA"/>
</dbReference>
<sequence length="218" mass="23549">MAITAAGFLGNRRTTTHHLWFLACNTASRKREHEVAEGDGELPGGRGGDGGNSPPGEQGREDLLVGECERVMRSNPGHYVAMVIASPAARTENGTPVKQLKLLRPDDTLLLGQVYRLISFEDVLKEFAAKKCVKLGKMLKERGAFNIDTKKKSGHKLQFKLINHPLLLRRSSRRGTASEAAVEVAAEAAGGTRVVEGSGGQLCILLQSLELEHQESAA</sequence>
<dbReference type="PANTHER" id="PTHR33413">
    <property type="entry name" value="EXPRESSED PROTEIN"/>
    <property type="match status" value="1"/>
</dbReference>
<dbReference type="Pfam" id="PF14009">
    <property type="entry name" value="PADRE"/>
    <property type="match status" value="1"/>
</dbReference>
<name>A0AAE2BPX8_9LAMI</name>
<reference evidence="2" key="1">
    <citation type="submission" date="2020-06" db="EMBL/GenBank/DDBJ databases">
        <authorList>
            <person name="Li T."/>
            <person name="Hu X."/>
            <person name="Zhang T."/>
            <person name="Song X."/>
            <person name="Zhang H."/>
            <person name="Dai N."/>
            <person name="Sheng W."/>
            <person name="Hou X."/>
            <person name="Wei L."/>
        </authorList>
    </citation>
    <scope>NUCLEOTIDE SEQUENCE</scope>
    <source>
        <strain evidence="2">K16</strain>
        <tissue evidence="2">Leaf</tissue>
    </source>
</reference>
<feature type="compositionally biased region" description="Gly residues" evidence="1">
    <location>
        <begin position="41"/>
        <end position="53"/>
    </location>
</feature>
<protein>
    <submittedName>
        <fullName evidence="2">Uncharacterized protein</fullName>
    </submittedName>
</protein>
<dbReference type="Proteomes" id="UP001289374">
    <property type="component" value="Unassembled WGS sequence"/>
</dbReference>
<evidence type="ECO:0000313" key="2">
    <source>
        <dbReference type="EMBL" id="KAK4393486.1"/>
    </source>
</evidence>
<dbReference type="PANTHER" id="PTHR33413:SF1">
    <property type="entry name" value="EXPRESSED PROTEIN"/>
    <property type="match status" value="1"/>
</dbReference>
<dbReference type="AlphaFoldDB" id="A0AAE2BPX8"/>
<evidence type="ECO:0000313" key="3">
    <source>
        <dbReference type="Proteomes" id="UP001289374"/>
    </source>
</evidence>
<organism evidence="2 3">
    <name type="scientific">Sesamum angolense</name>
    <dbReference type="NCBI Taxonomy" id="2727404"/>
    <lineage>
        <taxon>Eukaryota</taxon>
        <taxon>Viridiplantae</taxon>
        <taxon>Streptophyta</taxon>
        <taxon>Embryophyta</taxon>
        <taxon>Tracheophyta</taxon>
        <taxon>Spermatophyta</taxon>
        <taxon>Magnoliopsida</taxon>
        <taxon>eudicotyledons</taxon>
        <taxon>Gunneridae</taxon>
        <taxon>Pentapetalae</taxon>
        <taxon>asterids</taxon>
        <taxon>lamiids</taxon>
        <taxon>Lamiales</taxon>
        <taxon>Pedaliaceae</taxon>
        <taxon>Sesamum</taxon>
    </lineage>
</organism>
<keyword evidence="3" id="KW-1185">Reference proteome</keyword>
<gene>
    <name evidence="2" type="ORF">Sango_1819400</name>
</gene>
<dbReference type="InterPro" id="IPR025322">
    <property type="entry name" value="PADRE_dom"/>
</dbReference>
<evidence type="ECO:0000256" key="1">
    <source>
        <dbReference type="SAM" id="MobiDB-lite"/>
    </source>
</evidence>
<proteinExistence type="predicted"/>
<feature type="region of interest" description="Disordered" evidence="1">
    <location>
        <begin position="32"/>
        <end position="60"/>
    </location>
</feature>
<comment type="caution">
    <text evidence="2">The sequence shown here is derived from an EMBL/GenBank/DDBJ whole genome shotgun (WGS) entry which is preliminary data.</text>
</comment>
<accession>A0AAE2BPX8</accession>